<gene>
    <name evidence="1" type="ORF">ASPTUDRAFT_419930</name>
</gene>
<sequence length="162" mass="18628">MLPPHQPGDGCLKDCLESCLEDYLEDNFEDRLDSFLENCLERHLGGCLGGQLESYKIYSKPHIYAATRAIHCIDLGTSTRPITFIGKFHQYTVTTNEYYHCGMTLVSCIIYTIRHQIYSITPPIEKPRKRSWVYEIKTSQNHTHHPMFDPHVLLLNTTLVAG</sequence>
<dbReference type="Proteomes" id="UP000184304">
    <property type="component" value="Unassembled WGS sequence"/>
</dbReference>
<dbReference type="EMBL" id="KV878181">
    <property type="protein sequence ID" value="OJI87678.1"/>
    <property type="molecule type" value="Genomic_DNA"/>
</dbReference>
<keyword evidence="2" id="KW-1185">Reference proteome</keyword>
<accession>A0A1L9NEG4</accession>
<evidence type="ECO:0000313" key="2">
    <source>
        <dbReference type="Proteomes" id="UP000184304"/>
    </source>
</evidence>
<organism evidence="1 2">
    <name type="scientific">Aspergillus tubingensis (strain CBS 134.48)</name>
    <dbReference type="NCBI Taxonomy" id="767770"/>
    <lineage>
        <taxon>Eukaryota</taxon>
        <taxon>Fungi</taxon>
        <taxon>Dikarya</taxon>
        <taxon>Ascomycota</taxon>
        <taxon>Pezizomycotina</taxon>
        <taxon>Eurotiomycetes</taxon>
        <taxon>Eurotiomycetidae</taxon>
        <taxon>Eurotiales</taxon>
        <taxon>Aspergillaceae</taxon>
        <taxon>Aspergillus</taxon>
        <taxon>Aspergillus subgen. Circumdati</taxon>
    </lineage>
</organism>
<protein>
    <submittedName>
        <fullName evidence="1">Uncharacterized protein</fullName>
    </submittedName>
</protein>
<dbReference type="VEuPathDB" id="FungiDB:ASPTUDRAFT_419930"/>
<proteinExistence type="predicted"/>
<dbReference type="AlphaFoldDB" id="A0A1L9NEG4"/>
<evidence type="ECO:0000313" key="1">
    <source>
        <dbReference type="EMBL" id="OJI87678.1"/>
    </source>
</evidence>
<name>A0A1L9NEG4_ASPTC</name>
<reference evidence="2" key="1">
    <citation type="journal article" date="2017" name="Genome Biol.">
        <title>Comparative genomics reveals high biological diversity and specific adaptations in the industrially and medically important fungal genus Aspergillus.</title>
        <authorList>
            <person name="de Vries R.P."/>
            <person name="Riley R."/>
            <person name="Wiebenga A."/>
            <person name="Aguilar-Osorio G."/>
            <person name="Amillis S."/>
            <person name="Uchima C.A."/>
            <person name="Anderluh G."/>
            <person name="Asadollahi M."/>
            <person name="Askin M."/>
            <person name="Barry K."/>
            <person name="Battaglia E."/>
            <person name="Bayram O."/>
            <person name="Benocci T."/>
            <person name="Braus-Stromeyer S.A."/>
            <person name="Caldana C."/>
            <person name="Canovas D."/>
            <person name="Cerqueira G.C."/>
            <person name="Chen F."/>
            <person name="Chen W."/>
            <person name="Choi C."/>
            <person name="Clum A."/>
            <person name="Dos Santos R.A."/>
            <person name="Damasio A.R."/>
            <person name="Diallinas G."/>
            <person name="Emri T."/>
            <person name="Fekete E."/>
            <person name="Flipphi M."/>
            <person name="Freyberg S."/>
            <person name="Gallo A."/>
            <person name="Gournas C."/>
            <person name="Habgood R."/>
            <person name="Hainaut M."/>
            <person name="Harispe M.L."/>
            <person name="Henrissat B."/>
            <person name="Hilden K.S."/>
            <person name="Hope R."/>
            <person name="Hossain A."/>
            <person name="Karabika E."/>
            <person name="Karaffa L."/>
            <person name="Karanyi Z."/>
            <person name="Krasevec N."/>
            <person name="Kuo A."/>
            <person name="Kusch H."/>
            <person name="LaButti K."/>
            <person name="Lagendijk E.L."/>
            <person name="Lapidus A."/>
            <person name="Levasseur A."/>
            <person name="Lindquist E."/>
            <person name="Lipzen A."/>
            <person name="Logrieco A.F."/>
            <person name="MacCabe A."/>
            <person name="Maekelae M.R."/>
            <person name="Malavazi I."/>
            <person name="Melin P."/>
            <person name="Meyer V."/>
            <person name="Mielnichuk N."/>
            <person name="Miskei M."/>
            <person name="Molnar A.P."/>
            <person name="Mule G."/>
            <person name="Ngan C.Y."/>
            <person name="Orejas M."/>
            <person name="Orosz E."/>
            <person name="Ouedraogo J.P."/>
            <person name="Overkamp K.M."/>
            <person name="Park H.-S."/>
            <person name="Perrone G."/>
            <person name="Piumi F."/>
            <person name="Punt P.J."/>
            <person name="Ram A.F."/>
            <person name="Ramon A."/>
            <person name="Rauscher S."/>
            <person name="Record E."/>
            <person name="Riano-Pachon D.M."/>
            <person name="Robert V."/>
            <person name="Roehrig J."/>
            <person name="Ruller R."/>
            <person name="Salamov A."/>
            <person name="Salih N.S."/>
            <person name="Samson R.A."/>
            <person name="Sandor E."/>
            <person name="Sanguinetti M."/>
            <person name="Schuetze T."/>
            <person name="Sepcic K."/>
            <person name="Shelest E."/>
            <person name="Sherlock G."/>
            <person name="Sophianopoulou V."/>
            <person name="Squina F.M."/>
            <person name="Sun H."/>
            <person name="Susca A."/>
            <person name="Todd R.B."/>
            <person name="Tsang A."/>
            <person name="Unkles S.E."/>
            <person name="van de Wiele N."/>
            <person name="van Rossen-Uffink D."/>
            <person name="Oliveira J.V."/>
            <person name="Vesth T.C."/>
            <person name="Visser J."/>
            <person name="Yu J.-H."/>
            <person name="Zhou M."/>
            <person name="Andersen M.R."/>
            <person name="Archer D.B."/>
            <person name="Baker S.E."/>
            <person name="Benoit I."/>
            <person name="Brakhage A.A."/>
            <person name="Braus G.H."/>
            <person name="Fischer R."/>
            <person name="Frisvad J.C."/>
            <person name="Goldman G.H."/>
            <person name="Houbraken J."/>
            <person name="Oakley B."/>
            <person name="Pocsi I."/>
            <person name="Scazzocchio C."/>
            <person name="Seiboth B."/>
            <person name="vanKuyk P.A."/>
            <person name="Wortman J."/>
            <person name="Dyer P.S."/>
            <person name="Grigoriev I.V."/>
        </authorList>
    </citation>
    <scope>NUCLEOTIDE SEQUENCE [LARGE SCALE GENOMIC DNA]</scope>
    <source>
        <strain evidence="2">CBS 134.48</strain>
    </source>
</reference>